<evidence type="ECO:0000256" key="1">
    <source>
        <dbReference type="SAM" id="MobiDB-lite"/>
    </source>
</evidence>
<dbReference type="Proteomes" id="UP000030645">
    <property type="component" value="Unassembled WGS sequence"/>
</dbReference>
<dbReference type="EMBL" id="KE344580">
    <property type="protein sequence ID" value="EXB68685.1"/>
    <property type="molecule type" value="Genomic_DNA"/>
</dbReference>
<dbReference type="STRING" id="981085.W9RCX5"/>
<evidence type="ECO:0000313" key="3">
    <source>
        <dbReference type="Proteomes" id="UP000030645"/>
    </source>
</evidence>
<feature type="compositionally biased region" description="Polar residues" evidence="1">
    <location>
        <begin position="36"/>
        <end position="45"/>
    </location>
</feature>
<feature type="compositionally biased region" description="Basic and acidic residues" evidence="1">
    <location>
        <begin position="18"/>
        <end position="34"/>
    </location>
</feature>
<protein>
    <submittedName>
        <fullName evidence="2">Uncharacterized protein</fullName>
    </submittedName>
</protein>
<feature type="compositionally biased region" description="Basic and acidic residues" evidence="1">
    <location>
        <begin position="158"/>
        <end position="169"/>
    </location>
</feature>
<evidence type="ECO:0000313" key="2">
    <source>
        <dbReference type="EMBL" id="EXB68685.1"/>
    </source>
</evidence>
<gene>
    <name evidence="2" type="ORF">L484_024700</name>
</gene>
<sequence>MAGETQHSDSLSSLIEEGDSRSPPEIVSSDRKQDLIVQQDSSTKSSPKEGSDSAALIPNSEVLIGDESISISDLIVKKNGKETSFSDSIPKEEDQESSKLNGGGSIGILGFSEADKKQEFGKKRELQLGSNGSLEIQVIDETALIGSISMPKLAFKKNPKEEDTAEDKKNKKNKTKRETMTRRKENGGGKTGTTTEKKKKKEEGKMRYSREVMEALRFVNIVEQRRMWKDVHIGLGPLVGKEYDFLLSSKQQNNNIQFIFPQAQENKNHSSSDSAIVTCLVKFSIGHLFVSVLIPIPIKLPFVWCSRRKGQIEPCECLCALKKCPEAIRKKSSYPTTPKLR</sequence>
<proteinExistence type="predicted"/>
<reference evidence="3" key="1">
    <citation type="submission" date="2013-01" db="EMBL/GenBank/DDBJ databases">
        <title>Draft Genome Sequence of a Mulberry Tree, Morus notabilis C.K. Schneid.</title>
        <authorList>
            <person name="He N."/>
            <person name="Zhao S."/>
        </authorList>
    </citation>
    <scope>NUCLEOTIDE SEQUENCE</scope>
</reference>
<feature type="region of interest" description="Disordered" evidence="1">
    <location>
        <begin position="1"/>
        <end position="59"/>
    </location>
</feature>
<feature type="region of interest" description="Disordered" evidence="1">
    <location>
        <begin position="156"/>
        <end position="205"/>
    </location>
</feature>
<organism evidence="2 3">
    <name type="scientific">Morus notabilis</name>
    <dbReference type="NCBI Taxonomy" id="981085"/>
    <lineage>
        <taxon>Eukaryota</taxon>
        <taxon>Viridiplantae</taxon>
        <taxon>Streptophyta</taxon>
        <taxon>Embryophyta</taxon>
        <taxon>Tracheophyta</taxon>
        <taxon>Spermatophyta</taxon>
        <taxon>Magnoliopsida</taxon>
        <taxon>eudicotyledons</taxon>
        <taxon>Gunneridae</taxon>
        <taxon>Pentapetalae</taxon>
        <taxon>rosids</taxon>
        <taxon>fabids</taxon>
        <taxon>Rosales</taxon>
        <taxon>Moraceae</taxon>
        <taxon>Moreae</taxon>
        <taxon>Morus</taxon>
    </lineage>
</organism>
<dbReference type="AlphaFoldDB" id="W9RCX5"/>
<accession>W9RCX5</accession>
<feature type="compositionally biased region" description="Basic and acidic residues" evidence="1">
    <location>
        <begin position="176"/>
        <end position="187"/>
    </location>
</feature>
<feature type="region of interest" description="Disordered" evidence="1">
    <location>
        <begin position="80"/>
        <end position="108"/>
    </location>
</feature>
<name>W9RCX5_9ROSA</name>
<keyword evidence="3" id="KW-1185">Reference proteome</keyword>